<evidence type="ECO:0000256" key="1">
    <source>
        <dbReference type="ARBA" id="ARBA00002634"/>
    </source>
</evidence>
<evidence type="ECO:0000256" key="10">
    <source>
        <dbReference type="ARBA" id="ARBA00022691"/>
    </source>
</evidence>
<keyword evidence="11 15" id="KW-0819">tRNA processing</keyword>
<protein>
    <recommendedName>
        <fullName evidence="6 15">tRNA (guanine-N(1)-)-methyltransferase</fullName>
        <ecNumber evidence="5 15">2.1.1.228</ecNumber>
    </recommendedName>
    <alternativeName>
        <fullName evidence="12 15">M1G-methyltransferase</fullName>
    </alternativeName>
    <alternativeName>
        <fullName evidence="13 15">tRNA [GM37] methyltransferase</fullName>
    </alternativeName>
</protein>
<evidence type="ECO:0000256" key="7">
    <source>
        <dbReference type="ARBA" id="ARBA00022490"/>
    </source>
</evidence>
<feature type="binding site" evidence="15 16">
    <location>
        <position position="113"/>
    </location>
    <ligand>
        <name>S-adenosyl-L-methionine</name>
        <dbReference type="ChEBI" id="CHEBI:59789"/>
    </ligand>
</feature>
<name>A0A532UXZ9_UNCL8</name>
<comment type="subcellular location">
    <subcellularLocation>
        <location evidence="2 15 17">Cytoplasm</location>
    </subcellularLocation>
</comment>
<evidence type="ECO:0000256" key="16">
    <source>
        <dbReference type="PIRSR" id="PIRSR000386-1"/>
    </source>
</evidence>
<evidence type="ECO:0000256" key="17">
    <source>
        <dbReference type="RuleBase" id="RU003464"/>
    </source>
</evidence>
<proteinExistence type="inferred from homology"/>
<feature type="binding site" evidence="15 16">
    <location>
        <begin position="133"/>
        <end position="138"/>
    </location>
    <ligand>
        <name>S-adenosyl-L-methionine</name>
        <dbReference type="ChEBI" id="CHEBI:59789"/>
    </ligand>
</feature>
<evidence type="ECO:0000256" key="6">
    <source>
        <dbReference type="ARBA" id="ARBA00014679"/>
    </source>
</evidence>
<evidence type="ECO:0000256" key="12">
    <source>
        <dbReference type="ARBA" id="ARBA00029736"/>
    </source>
</evidence>
<dbReference type="InterPro" id="IPR029026">
    <property type="entry name" value="tRNA_m1G_MTases_N"/>
</dbReference>
<evidence type="ECO:0000256" key="11">
    <source>
        <dbReference type="ARBA" id="ARBA00022694"/>
    </source>
</evidence>
<dbReference type="InterPro" id="IPR002649">
    <property type="entry name" value="tRNA_m1G_MeTrfase_TrmD"/>
</dbReference>
<dbReference type="EC" id="2.1.1.228" evidence="5 15"/>
<dbReference type="NCBIfam" id="TIGR00088">
    <property type="entry name" value="trmD"/>
    <property type="match status" value="1"/>
</dbReference>
<keyword evidence="9 15" id="KW-0808">Transferase</keyword>
<evidence type="ECO:0000256" key="15">
    <source>
        <dbReference type="HAMAP-Rule" id="MF_00605"/>
    </source>
</evidence>
<dbReference type="GO" id="GO:0005829">
    <property type="term" value="C:cytosol"/>
    <property type="evidence" value="ECO:0007669"/>
    <property type="project" value="TreeGrafter"/>
</dbReference>
<dbReference type="Proteomes" id="UP000319619">
    <property type="component" value="Unassembled WGS sequence"/>
</dbReference>
<dbReference type="PANTHER" id="PTHR46417:SF1">
    <property type="entry name" value="TRNA (GUANINE-N(1)-)-METHYLTRANSFERASE"/>
    <property type="match status" value="1"/>
</dbReference>
<dbReference type="NCBIfam" id="NF000648">
    <property type="entry name" value="PRK00026.1"/>
    <property type="match status" value="1"/>
</dbReference>
<dbReference type="PIRSF" id="PIRSF000386">
    <property type="entry name" value="tRNA_mtase"/>
    <property type="match status" value="1"/>
</dbReference>
<gene>
    <name evidence="15" type="primary">trmD</name>
    <name evidence="19" type="ORF">CEE37_10925</name>
</gene>
<dbReference type="AlphaFoldDB" id="A0A532UXZ9"/>
<evidence type="ECO:0000256" key="2">
    <source>
        <dbReference type="ARBA" id="ARBA00004496"/>
    </source>
</evidence>
<comment type="catalytic activity">
    <reaction evidence="14 15 17">
        <text>guanosine(37) in tRNA + S-adenosyl-L-methionine = N(1)-methylguanosine(37) in tRNA + S-adenosyl-L-homocysteine + H(+)</text>
        <dbReference type="Rhea" id="RHEA:36899"/>
        <dbReference type="Rhea" id="RHEA-COMP:10145"/>
        <dbReference type="Rhea" id="RHEA-COMP:10147"/>
        <dbReference type="ChEBI" id="CHEBI:15378"/>
        <dbReference type="ChEBI" id="CHEBI:57856"/>
        <dbReference type="ChEBI" id="CHEBI:59789"/>
        <dbReference type="ChEBI" id="CHEBI:73542"/>
        <dbReference type="ChEBI" id="CHEBI:74269"/>
        <dbReference type="EC" id="2.1.1.228"/>
    </reaction>
</comment>
<dbReference type="InterPro" id="IPR016009">
    <property type="entry name" value="tRNA_MeTrfase_TRMD/TRM10"/>
</dbReference>
<dbReference type="Pfam" id="PF01746">
    <property type="entry name" value="tRNA_m1G_MT"/>
    <property type="match status" value="1"/>
</dbReference>
<dbReference type="HAMAP" id="MF_00605">
    <property type="entry name" value="TrmD"/>
    <property type="match status" value="1"/>
</dbReference>
<comment type="caution">
    <text evidence="19">The sequence shown here is derived from an EMBL/GenBank/DDBJ whole genome shotgun (WGS) entry which is preliminary data.</text>
</comment>
<sequence length="242" mass="27685">MRVDVLTLFPGLFDGFIKDALIKRACQKGLLNLHIWHLRSWARSRHQQVDDYQFGGGPGMVLKPEPLFQAVDDLLQNRDAKPVTVYFAPSGELLDQDLLEELKDIDQFIFICGRYKGVDQRVIDEKVDRLVSIGDYVLSGGELPAMVMLEGLTRLIPGVINDLDSARSDSFQASLLEGPLYTRPEEFMDLKVPEVLLSGNHKSIADWRKEKAMEVTRRNRPDLWKRYIEADKTIKRDKNKEG</sequence>
<evidence type="ECO:0000256" key="5">
    <source>
        <dbReference type="ARBA" id="ARBA00012807"/>
    </source>
</evidence>
<comment type="function">
    <text evidence="1 15 17">Specifically methylates guanosine-37 in various tRNAs.</text>
</comment>
<organism evidence="19 20">
    <name type="scientific">candidate division LCP-89 bacterium B3_LCP</name>
    <dbReference type="NCBI Taxonomy" id="2012998"/>
    <lineage>
        <taxon>Bacteria</taxon>
        <taxon>Pseudomonadati</taxon>
        <taxon>Bacteria division LCP-89</taxon>
    </lineage>
</organism>
<dbReference type="InterPro" id="IPR029028">
    <property type="entry name" value="Alpha/beta_knot_MTases"/>
</dbReference>
<dbReference type="SUPFAM" id="SSF75217">
    <property type="entry name" value="alpha/beta knot"/>
    <property type="match status" value="1"/>
</dbReference>
<dbReference type="GO" id="GO:0002939">
    <property type="term" value="P:tRNA N1-guanine methylation"/>
    <property type="evidence" value="ECO:0007669"/>
    <property type="project" value="TreeGrafter"/>
</dbReference>
<evidence type="ECO:0000313" key="19">
    <source>
        <dbReference type="EMBL" id="TKJ39782.1"/>
    </source>
</evidence>
<evidence type="ECO:0000259" key="18">
    <source>
        <dbReference type="Pfam" id="PF01746"/>
    </source>
</evidence>
<keyword evidence="7 15" id="KW-0963">Cytoplasm</keyword>
<accession>A0A532UXZ9</accession>
<dbReference type="CDD" id="cd18080">
    <property type="entry name" value="TrmD-like"/>
    <property type="match status" value="1"/>
</dbReference>
<dbReference type="PANTHER" id="PTHR46417">
    <property type="entry name" value="TRNA (GUANINE-N(1)-)-METHYLTRANSFERASE"/>
    <property type="match status" value="1"/>
</dbReference>
<keyword evidence="10 15" id="KW-0949">S-adenosyl-L-methionine</keyword>
<dbReference type="EMBL" id="NJBN01000007">
    <property type="protein sequence ID" value="TKJ39782.1"/>
    <property type="molecule type" value="Genomic_DNA"/>
</dbReference>
<feature type="domain" description="tRNA methyltransferase TRMD/TRM10-type" evidence="18">
    <location>
        <begin position="1"/>
        <end position="225"/>
    </location>
</feature>
<evidence type="ECO:0000256" key="14">
    <source>
        <dbReference type="ARBA" id="ARBA00047783"/>
    </source>
</evidence>
<dbReference type="GO" id="GO:0052906">
    <property type="term" value="F:tRNA (guanine(37)-N1)-methyltransferase activity"/>
    <property type="evidence" value="ECO:0007669"/>
    <property type="project" value="UniProtKB-UniRule"/>
</dbReference>
<evidence type="ECO:0000256" key="3">
    <source>
        <dbReference type="ARBA" id="ARBA00007630"/>
    </source>
</evidence>
<dbReference type="FunFam" id="3.40.1280.10:FF:000001">
    <property type="entry name" value="tRNA (guanine-N(1)-)-methyltransferase"/>
    <property type="match status" value="1"/>
</dbReference>
<dbReference type="InterPro" id="IPR023148">
    <property type="entry name" value="tRNA_m1G_MeTrfase_C_sf"/>
</dbReference>
<evidence type="ECO:0000256" key="13">
    <source>
        <dbReference type="ARBA" id="ARBA00033392"/>
    </source>
</evidence>
<evidence type="ECO:0000256" key="4">
    <source>
        <dbReference type="ARBA" id="ARBA00011738"/>
    </source>
</evidence>
<evidence type="ECO:0000256" key="8">
    <source>
        <dbReference type="ARBA" id="ARBA00022603"/>
    </source>
</evidence>
<reference evidence="19 20" key="1">
    <citation type="submission" date="2017-06" db="EMBL/GenBank/DDBJ databases">
        <title>Novel microbial phyla capable of carbon fixation and sulfur reduction in deep-sea sediments.</title>
        <authorList>
            <person name="Huang J."/>
            <person name="Baker B."/>
            <person name="Wang Y."/>
        </authorList>
    </citation>
    <scope>NUCLEOTIDE SEQUENCE [LARGE SCALE GENOMIC DNA]</scope>
    <source>
        <strain evidence="19">B3_LCP</strain>
    </source>
</reference>
<dbReference type="Gene3D" id="1.10.1270.20">
    <property type="entry name" value="tRNA(m1g37)methyltransferase, domain 2"/>
    <property type="match status" value="1"/>
</dbReference>
<keyword evidence="8 15" id="KW-0489">Methyltransferase</keyword>
<evidence type="ECO:0000313" key="20">
    <source>
        <dbReference type="Proteomes" id="UP000319619"/>
    </source>
</evidence>
<dbReference type="Gene3D" id="3.40.1280.10">
    <property type="match status" value="1"/>
</dbReference>
<evidence type="ECO:0000256" key="9">
    <source>
        <dbReference type="ARBA" id="ARBA00022679"/>
    </source>
</evidence>
<comment type="similarity">
    <text evidence="3 15 17">Belongs to the RNA methyltransferase TrmD family.</text>
</comment>
<comment type="subunit">
    <text evidence="4 15 17">Homodimer.</text>
</comment>